<evidence type="ECO:0000256" key="1">
    <source>
        <dbReference type="SAM" id="SignalP"/>
    </source>
</evidence>
<sequence>MIWIFVLFKAVITESLNISCVSILFTNDFHGYLAQFSNASHTPFGTFGSMVDFIKSFDRQNMSTKLRTIVLDGGDIIHGTPLSDVVNPRGSIPYLAFQSVDYDATTLGNHEVLDADIVSFLEKNMNTSFRNDLLATNVHQTVTLPDGKSTQKVFGTTRFKTIRASEDLTLFLMAFLLPHAPHGSSTLSIQNENELMEDVEVQTYLDLMNSSSSSALILLIHDFYSSPFAQKLVHFCRSRTGTKPIIVLGSHSHRLFARTSFPSVHTPFIPSPNHPIKPLERLLMYAHTRMPNTLFVEAGRFFEYFGYLHFCLRPGNDAMKHTEVKLVPTSHAHFSKFAKRYAKQWGDPNPLSSPFFDHNGVFQPIGRGFQLNSVLMNVSERINRFINSQFSPACHSPSRPAQTILSNVKPTAFPSLYAFVLTKAWPRLINSFTSCLCEDTPTPTPSFTQNRVFLINRRAFRLSLRGDPKTLSLHPQLTMKELTQCDCYDNNLVCFTDFPVGILRWILKVGKAKTKHFGSNPAQDPIDLEPSPQPDEYWRDYLSNSKCHDSMKSFDRFGLCSDRIGCRKQTVQQLWLNDSSVRDLFSAEILEKTVVLEPLISENAASSGAFEMCPTDDQSLPFIDELEKLWFYCSIDLDSFRGSTPDDPNMLVSLFTTSFLVKYIQKTLSLFGLADLVTINLCDYPQYITCPHKTGTMDFKESFEIPRIVPSGHYSASVDCFMGSETKKKALCYRLSMEFVNSTPFSRFIDSIFPE</sequence>
<dbReference type="Pfam" id="PF02221">
    <property type="entry name" value="E1_DerP2_DerF2"/>
    <property type="match status" value="1"/>
</dbReference>
<dbReference type="SUPFAM" id="SSF56300">
    <property type="entry name" value="Metallo-dependent phosphatases"/>
    <property type="match status" value="1"/>
</dbReference>
<accession>A0ABQ9XI58</accession>
<feature type="signal peptide" evidence="1">
    <location>
        <begin position="1"/>
        <end position="15"/>
    </location>
</feature>
<dbReference type="Proteomes" id="UP001281761">
    <property type="component" value="Unassembled WGS sequence"/>
</dbReference>
<comment type="caution">
    <text evidence="3">The sequence shown here is derived from an EMBL/GenBank/DDBJ whole genome shotgun (WGS) entry which is preliminary data.</text>
</comment>
<dbReference type="InterPro" id="IPR003172">
    <property type="entry name" value="ML_dom"/>
</dbReference>
<dbReference type="EMBL" id="JARBJD010000108">
    <property type="protein sequence ID" value="KAK2952123.1"/>
    <property type="molecule type" value="Genomic_DNA"/>
</dbReference>
<dbReference type="PANTHER" id="PTHR11575:SF22">
    <property type="entry name" value="ADL392WP"/>
    <property type="match status" value="1"/>
</dbReference>
<keyword evidence="1" id="KW-0732">Signal</keyword>
<evidence type="ECO:0000313" key="4">
    <source>
        <dbReference type="Proteomes" id="UP001281761"/>
    </source>
</evidence>
<dbReference type="Gene3D" id="3.60.21.10">
    <property type="match status" value="1"/>
</dbReference>
<feature type="domain" description="MD-2-related lipid-recognition" evidence="2">
    <location>
        <begin position="680"/>
        <end position="738"/>
    </location>
</feature>
<evidence type="ECO:0000259" key="2">
    <source>
        <dbReference type="Pfam" id="PF02221"/>
    </source>
</evidence>
<dbReference type="InterPro" id="IPR029052">
    <property type="entry name" value="Metallo-depent_PP-like"/>
</dbReference>
<organism evidence="3 4">
    <name type="scientific">Blattamonas nauphoetae</name>
    <dbReference type="NCBI Taxonomy" id="2049346"/>
    <lineage>
        <taxon>Eukaryota</taxon>
        <taxon>Metamonada</taxon>
        <taxon>Preaxostyla</taxon>
        <taxon>Oxymonadida</taxon>
        <taxon>Blattamonas</taxon>
    </lineage>
</organism>
<protein>
    <recommendedName>
        <fullName evidence="2">MD-2-related lipid-recognition domain-containing protein</fullName>
    </recommendedName>
</protein>
<keyword evidence="4" id="KW-1185">Reference proteome</keyword>
<reference evidence="3 4" key="1">
    <citation type="journal article" date="2022" name="bioRxiv">
        <title>Genomics of Preaxostyla Flagellates Illuminates Evolutionary Transitions and the Path Towards Mitochondrial Loss.</title>
        <authorList>
            <person name="Novak L.V.F."/>
            <person name="Treitli S.C."/>
            <person name="Pyrih J."/>
            <person name="Halakuc P."/>
            <person name="Pipaliya S.V."/>
            <person name="Vacek V."/>
            <person name="Brzon O."/>
            <person name="Soukal P."/>
            <person name="Eme L."/>
            <person name="Dacks J.B."/>
            <person name="Karnkowska A."/>
            <person name="Elias M."/>
            <person name="Hampl V."/>
        </authorList>
    </citation>
    <scope>NUCLEOTIDE SEQUENCE [LARGE SCALE GENOMIC DNA]</scope>
    <source>
        <strain evidence="3">NAU3</strain>
        <tissue evidence="3">Gut</tissue>
    </source>
</reference>
<evidence type="ECO:0000313" key="3">
    <source>
        <dbReference type="EMBL" id="KAK2952123.1"/>
    </source>
</evidence>
<gene>
    <name evidence="3" type="ORF">BLNAU_12974</name>
</gene>
<name>A0ABQ9XI58_9EUKA</name>
<dbReference type="InterPro" id="IPR006179">
    <property type="entry name" value="5_nucleotidase/apyrase"/>
</dbReference>
<proteinExistence type="predicted"/>
<dbReference type="PANTHER" id="PTHR11575">
    <property type="entry name" value="5'-NUCLEOTIDASE-RELATED"/>
    <property type="match status" value="1"/>
</dbReference>
<feature type="chain" id="PRO_5045084025" description="MD-2-related lipid-recognition domain-containing protein" evidence="1">
    <location>
        <begin position="16"/>
        <end position="755"/>
    </location>
</feature>